<organism evidence="1 2">
    <name type="scientific">Zarea fungicola</name>
    <dbReference type="NCBI Taxonomy" id="93591"/>
    <lineage>
        <taxon>Eukaryota</taxon>
        <taxon>Fungi</taxon>
        <taxon>Dikarya</taxon>
        <taxon>Ascomycota</taxon>
        <taxon>Pezizomycotina</taxon>
        <taxon>Sordariomycetes</taxon>
        <taxon>Hypocreomycetidae</taxon>
        <taxon>Hypocreales</taxon>
        <taxon>Cordycipitaceae</taxon>
        <taxon>Zarea</taxon>
    </lineage>
</organism>
<dbReference type="EMBL" id="JANJQO010002600">
    <property type="protein sequence ID" value="KAJ2966517.1"/>
    <property type="molecule type" value="Genomic_DNA"/>
</dbReference>
<reference evidence="1" key="1">
    <citation type="submission" date="2022-08" db="EMBL/GenBank/DDBJ databases">
        <title>Genome Sequence of Lecanicillium fungicola.</title>
        <authorList>
            <person name="Buettner E."/>
        </authorList>
    </citation>
    <scope>NUCLEOTIDE SEQUENCE</scope>
    <source>
        <strain evidence="1">Babe33</strain>
    </source>
</reference>
<gene>
    <name evidence="1" type="ORF">NQ176_g10113</name>
</gene>
<keyword evidence="2" id="KW-1185">Reference proteome</keyword>
<sequence length="85" mass="9278">MAVHTPPTQQALLDLNEAAVWRDVFCRVTSMTAPSISDTSHVGFGHLVSGYDAGYYAYLYAEDVVTANLTNSLLVTSLRSKKVLK</sequence>
<name>A0ACC1MHN4_9HYPO</name>
<evidence type="ECO:0000313" key="2">
    <source>
        <dbReference type="Proteomes" id="UP001143910"/>
    </source>
</evidence>
<proteinExistence type="predicted"/>
<evidence type="ECO:0000313" key="1">
    <source>
        <dbReference type="EMBL" id="KAJ2966517.1"/>
    </source>
</evidence>
<accession>A0ACC1MHN4</accession>
<dbReference type="Proteomes" id="UP001143910">
    <property type="component" value="Unassembled WGS sequence"/>
</dbReference>
<comment type="caution">
    <text evidence="1">The sequence shown here is derived from an EMBL/GenBank/DDBJ whole genome shotgun (WGS) entry which is preliminary data.</text>
</comment>
<protein>
    <submittedName>
        <fullName evidence="1">Uncharacterized protein</fullName>
    </submittedName>
</protein>